<comment type="cofactor">
    <cofactor evidence="2">
        <name>Mg(2+)</name>
        <dbReference type="ChEBI" id="CHEBI:18420"/>
    </cofactor>
    <text evidence="2">Binds 2 magnesium ions per subunit.</text>
</comment>
<organism evidence="3 4">
    <name type="scientific">candidate division WWE3 bacterium RIFCSPLOWO2_01_FULL_42_11</name>
    <dbReference type="NCBI Taxonomy" id="1802627"/>
    <lineage>
        <taxon>Bacteria</taxon>
        <taxon>Katanobacteria</taxon>
    </lineage>
</organism>
<dbReference type="PANTHER" id="PTHR10291:SF0">
    <property type="entry name" value="DEHYDRODOLICHYL DIPHOSPHATE SYNTHASE 2"/>
    <property type="match status" value="1"/>
</dbReference>
<evidence type="ECO:0000313" key="4">
    <source>
        <dbReference type="Proteomes" id="UP000178964"/>
    </source>
</evidence>
<dbReference type="Pfam" id="PF01255">
    <property type="entry name" value="Prenyltransf"/>
    <property type="match status" value="1"/>
</dbReference>
<dbReference type="SUPFAM" id="SSF64005">
    <property type="entry name" value="Undecaprenyl diphosphate synthase"/>
    <property type="match status" value="1"/>
</dbReference>
<feature type="binding site" evidence="2">
    <location>
        <begin position="215"/>
        <end position="217"/>
    </location>
    <ligand>
        <name>substrate</name>
    </ligand>
</feature>
<dbReference type="STRING" id="1802627.A3A70_00040"/>
<proteinExistence type="inferred from homology"/>
<gene>
    <name evidence="3" type="ORF">A3A70_00040</name>
</gene>
<dbReference type="CDD" id="cd00475">
    <property type="entry name" value="Cis_IPPS"/>
    <property type="match status" value="1"/>
</dbReference>
<comment type="caution">
    <text evidence="2">Lacks conserved residue(s) required for the propagation of feature annotation.</text>
</comment>
<dbReference type="Proteomes" id="UP000178964">
    <property type="component" value="Unassembled WGS sequence"/>
</dbReference>
<feature type="binding site" evidence="2">
    <location>
        <position position="228"/>
    </location>
    <ligand>
        <name>Mg(2+)</name>
        <dbReference type="ChEBI" id="CHEBI:18420"/>
    </ligand>
</feature>
<keyword evidence="2" id="KW-0479">Metal-binding</keyword>
<dbReference type="HAMAP" id="MF_01139">
    <property type="entry name" value="ISPT"/>
    <property type="match status" value="1"/>
</dbReference>
<feature type="active site" description="Proton acceptor" evidence="2">
    <location>
        <position position="75"/>
    </location>
</feature>
<evidence type="ECO:0000256" key="2">
    <source>
        <dbReference type="HAMAP-Rule" id="MF_01139"/>
    </source>
</evidence>
<accession>A0A1F4VPH2</accession>
<evidence type="ECO:0000256" key="1">
    <source>
        <dbReference type="ARBA" id="ARBA00022679"/>
    </source>
</evidence>
<protein>
    <recommendedName>
        <fullName evidence="2">Isoprenyl transferase</fullName>
        <ecNumber evidence="2">2.5.1.-</ecNumber>
    </recommendedName>
</protein>
<feature type="binding site" evidence="2">
    <location>
        <position position="209"/>
    </location>
    <ligand>
        <name>substrate</name>
    </ligand>
</feature>
<comment type="function">
    <text evidence="2">Catalyzes the condensation of isopentenyl diphosphate (IPP) with allylic pyrophosphates generating different type of terpenoids.</text>
</comment>
<sequence>MSENKMNAEFATISPENYPKHIAIIPNGHRTWAKMHGKTPSEAHRIGMERLVDLSRYIKTLGIHTVSVWAMSTENYKKRAEEEVTGLMSLLKYAFNRWAQELFEDGTRIIHLGRKDRLPADLVKIITDWEQKSLNNTKFCANLCFDYGGQDEILRAMGKAFADIEAGKITLEDLSDEEGLYEGKYPYYRFKDYLDTGDQPHPYPDLIIRTNSELRLSGFMPWQSVYSEIYATPELMPDCTNETLQKALVDYSKRKRTFGGDLG</sequence>
<reference evidence="3 4" key="1">
    <citation type="journal article" date="2016" name="Nat. Commun.">
        <title>Thousands of microbial genomes shed light on interconnected biogeochemical processes in an aquifer system.</title>
        <authorList>
            <person name="Anantharaman K."/>
            <person name="Brown C.T."/>
            <person name="Hug L.A."/>
            <person name="Sharon I."/>
            <person name="Castelle C.J."/>
            <person name="Probst A.J."/>
            <person name="Thomas B.C."/>
            <person name="Singh A."/>
            <person name="Wilkins M.J."/>
            <person name="Karaoz U."/>
            <person name="Brodie E.L."/>
            <person name="Williams K.H."/>
            <person name="Hubbard S.S."/>
            <person name="Banfield J.F."/>
        </authorList>
    </citation>
    <scope>NUCLEOTIDE SEQUENCE [LARGE SCALE GENOMIC DNA]</scope>
</reference>
<dbReference type="EMBL" id="MEVK01000027">
    <property type="protein sequence ID" value="OGC58945.1"/>
    <property type="molecule type" value="Genomic_DNA"/>
</dbReference>
<name>A0A1F4VPH2_UNCKA</name>
<dbReference type="Gene3D" id="3.40.1180.10">
    <property type="entry name" value="Decaprenyl diphosphate synthase-like"/>
    <property type="match status" value="1"/>
</dbReference>
<dbReference type="InterPro" id="IPR036424">
    <property type="entry name" value="UPP_synth-like_sf"/>
</dbReference>
<dbReference type="InterPro" id="IPR001441">
    <property type="entry name" value="UPP_synth-like"/>
</dbReference>
<dbReference type="GO" id="GO:0045547">
    <property type="term" value="F:ditrans,polycis-polyprenyl diphosphate synthase [(2E,6E)-farnesyl diphosphate specific] activity"/>
    <property type="evidence" value="ECO:0007669"/>
    <property type="project" value="TreeGrafter"/>
</dbReference>
<feature type="binding site" evidence="2">
    <location>
        <position position="44"/>
    </location>
    <ligand>
        <name>substrate</name>
    </ligand>
</feature>
<dbReference type="AlphaFoldDB" id="A0A1F4VPH2"/>
<feature type="binding site" evidence="2">
    <location>
        <position position="79"/>
    </location>
    <ligand>
        <name>substrate</name>
    </ligand>
</feature>
<dbReference type="PANTHER" id="PTHR10291">
    <property type="entry name" value="DEHYDRODOLICHYL DIPHOSPHATE SYNTHASE FAMILY MEMBER"/>
    <property type="match status" value="1"/>
</dbReference>
<comment type="subunit">
    <text evidence="2">Homodimer.</text>
</comment>
<dbReference type="NCBIfam" id="TIGR00055">
    <property type="entry name" value="uppS"/>
    <property type="match status" value="1"/>
</dbReference>
<comment type="similarity">
    <text evidence="2">Belongs to the UPP synthase family.</text>
</comment>
<dbReference type="GO" id="GO:0000287">
    <property type="term" value="F:magnesium ion binding"/>
    <property type="evidence" value="ECO:0007669"/>
    <property type="project" value="UniProtKB-UniRule"/>
</dbReference>
<feature type="binding site" evidence="2">
    <location>
        <position position="32"/>
    </location>
    <ligand>
        <name>substrate</name>
    </ligand>
</feature>
<comment type="caution">
    <text evidence="3">The sequence shown here is derived from an EMBL/GenBank/DDBJ whole genome shotgun (WGS) entry which is preliminary data.</text>
</comment>
<dbReference type="EC" id="2.5.1.-" evidence="2"/>
<keyword evidence="1 2" id="KW-0808">Transferase</keyword>
<evidence type="ECO:0000313" key="3">
    <source>
        <dbReference type="EMBL" id="OGC58945.1"/>
    </source>
</evidence>
<keyword evidence="2" id="KW-0460">Magnesium</keyword>
<feature type="binding site" evidence="2">
    <location>
        <begin position="72"/>
        <end position="74"/>
    </location>
    <ligand>
        <name>substrate</name>
    </ligand>
</feature>
<dbReference type="GO" id="GO:0016094">
    <property type="term" value="P:polyprenol biosynthetic process"/>
    <property type="evidence" value="ECO:0007669"/>
    <property type="project" value="TreeGrafter"/>
</dbReference>